<dbReference type="SUPFAM" id="SSF54427">
    <property type="entry name" value="NTF2-like"/>
    <property type="match status" value="1"/>
</dbReference>
<dbReference type="InterPro" id="IPR032710">
    <property type="entry name" value="NTF2-like_dom_sf"/>
</dbReference>
<sequence length="159" mass="17637">MSRSHSLTSLTLHEAITDALYRALIGFDRNNVSIFNSAFVGEDIVFELHDGDIKTINSLSTIRTQILAHVGPMDTTHMISNVRVDVKNGEDTASLTAYALAQHCAPGKGREPDAPKYLVGGEYWIGLERDEGDGLWKIKKWVLDVIWRQGDASLMQRPG</sequence>
<dbReference type="Pfam" id="PF13577">
    <property type="entry name" value="SnoaL_4"/>
    <property type="match status" value="1"/>
</dbReference>
<dbReference type="InParanoid" id="A0A0C3HR11"/>
<reference evidence="2 3" key="1">
    <citation type="submission" date="2014-04" db="EMBL/GenBank/DDBJ databases">
        <authorList>
            <consortium name="DOE Joint Genome Institute"/>
            <person name="Kuo A."/>
            <person name="Martino E."/>
            <person name="Perotto S."/>
            <person name="Kohler A."/>
            <person name="Nagy L.G."/>
            <person name="Floudas D."/>
            <person name="Copeland A."/>
            <person name="Barry K.W."/>
            <person name="Cichocki N."/>
            <person name="Veneault-Fourrey C."/>
            <person name="LaButti K."/>
            <person name="Lindquist E.A."/>
            <person name="Lipzen A."/>
            <person name="Lundell T."/>
            <person name="Morin E."/>
            <person name="Murat C."/>
            <person name="Sun H."/>
            <person name="Tunlid A."/>
            <person name="Henrissat B."/>
            <person name="Grigoriev I.V."/>
            <person name="Hibbett D.S."/>
            <person name="Martin F."/>
            <person name="Nordberg H.P."/>
            <person name="Cantor M.N."/>
            <person name="Hua S.X."/>
        </authorList>
    </citation>
    <scope>NUCLEOTIDE SEQUENCE [LARGE SCALE GENOMIC DNA]</scope>
    <source>
        <strain evidence="2 3">Zn</strain>
    </source>
</reference>
<evidence type="ECO:0000313" key="2">
    <source>
        <dbReference type="EMBL" id="KIN05470.1"/>
    </source>
</evidence>
<dbReference type="InterPro" id="IPR037401">
    <property type="entry name" value="SnoaL-like"/>
</dbReference>
<feature type="domain" description="SnoaL-like" evidence="1">
    <location>
        <begin position="9"/>
        <end position="141"/>
    </location>
</feature>
<dbReference type="EMBL" id="KN832871">
    <property type="protein sequence ID" value="KIN05470.1"/>
    <property type="molecule type" value="Genomic_DNA"/>
</dbReference>
<evidence type="ECO:0000259" key="1">
    <source>
        <dbReference type="Pfam" id="PF13577"/>
    </source>
</evidence>
<protein>
    <recommendedName>
        <fullName evidence="1">SnoaL-like domain-containing protein</fullName>
    </recommendedName>
</protein>
<dbReference type="HOGENOM" id="CLU_106738_1_0_1"/>
<proteinExistence type="predicted"/>
<keyword evidence="3" id="KW-1185">Reference proteome</keyword>
<evidence type="ECO:0000313" key="3">
    <source>
        <dbReference type="Proteomes" id="UP000054321"/>
    </source>
</evidence>
<name>A0A0C3HR11_OIDMZ</name>
<gene>
    <name evidence="2" type="ORF">OIDMADRAFT_112867</name>
</gene>
<dbReference type="AlphaFoldDB" id="A0A0C3HR11"/>
<dbReference type="Gene3D" id="3.10.450.50">
    <property type="match status" value="1"/>
</dbReference>
<dbReference type="STRING" id="913774.A0A0C3HR11"/>
<accession>A0A0C3HR11</accession>
<dbReference type="Proteomes" id="UP000054321">
    <property type="component" value="Unassembled WGS sequence"/>
</dbReference>
<reference evidence="3" key="2">
    <citation type="submission" date="2015-01" db="EMBL/GenBank/DDBJ databases">
        <title>Evolutionary Origins and Diversification of the Mycorrhizal Mutualists.</title>
        <authorList>
            <consortium name="DOE Joint Genome Institute"/>
            <consortium name="Mycorrhizal Genomics Consortium"/>
            <person name="Kohler A."/>
            <person name="Kuo A."/>
            <person name="Nagy L.G."/>
            <person name="Floudas D."/>
            <person name="Copeland A."/>
            <person name="Barry K.W."/>
            <person name="Cichocki N."/>
            <person name="Veneault-Fourrey C."/>
            <person name="LaButti K."/>
            <person name="Lindquist E.A."/>
            <person name="Lipzen A."/>
            <person name="Lundell T."/>
            <person name="Morin E."/>
            <person name="Murat C."/>
            <person name="Riley R."/>
            <person name="Ohm R."/>
            <person name="Sun H."/>
            <person name="Tunlid A."/>
            <person name="Henrissat B."/>
            <person name="Grigoriev I.V."/>
            <person name="Hibbett D.S."/>
            <person name="Martin F."/>
        </authorList>
    </citation>
    <scope>NUCLEOTIDE SEQUENCE [LARGE SCALE GENOMIC DNA]</scope>
    <source>
        <strain evidence="3">Zn</strain>
    </source>
</reference>
<dbReference type="OrthoDB" id="2148716at2759"/>
<organism evidence="2 3">
    <name type="scientific">Oidiodendron maius (strain Zn)</name>
    <dbReference type="NCBI Taxonomy" id="913774"/>
    <lineage>
        <taxon>Eukaryota</taxon>
        <taxon>Fungi</taxon>
        <taxon>Dikarya</taxon>
        <taxon>Ascomycota</taxon>
        <taxon>Pezizomycotina</taxon>
        <taxon>Leotiomycetes</taxon>
        <taxon>Leotiomycetes incertae sedis</taxon>
        <taxon>Myxotrichaceae</taxon>
        <taxon>Oidiodendron</taxon>
    </lineage>
</organism>